<feature type="compositionally biased region" description="Basic and acidic residues" evidence="1">
    <location>
        <begin position="237"/>
        <end position="281"/>
    </location>
</feature>
<feature type="region of interest" description="Disordered" evidence="1">
    <location>
        <begin position="140"/>
        <end position="334"/>
    </location>
</feature>
<feature type="compositionally biased region" description="Low complexity" evidence="1">
    <location>
        <begin position="445"/>
        <end position="456"/>
    </location>
</feature>
<feature type="region of interest" description="Disordered" evidence="1">
    <location>
        <begin position="417"/>
        <end position="549"/>
    </location>
</feature>
<evidence type="ECO:0000313" key="2">
    <source>
        <dbReference type="EMBL" id="KAF7730174.1"/>
    </source>
</evidence>
<protein>
    <submittedName>
        <fullName evidence="2">Uncharacterized protein</fullName>
    </submittedName>
</protein>
<feature type="region of interest" description="Disordered" evidence="1">
    <location>
        <begin position="1"/>
        <end position="100"/>
    </location>
</feature>
<proteinExistence type="predicted"/>
<feature type="compositionally biased region" description="Basic and acidic residues" evidence="1">
    <location>
        <begin position="47"/>
        <end position="59"/>
    </location>
</feature>
<feature type="compositionally biased region" description="Polar residues" evidence="1">
    <location>
        <begin position="470"/>
        <end position="484"/>
    </location>
</feature>
<gene>
    <name evidence="2" type="ORF">EC973_002782</name>
</gene>
<dbReference type="EMBL" id="JABAYA010000018">
    <property type="protein sequence ID" value="KAF7730174.1"/>
    <property type="molecule type" value="Genomic_DNA"/>
</dbReference>
<keyword evidence="3" id="KW-1185">Reference proteome</keyword>
<feature type="compositionally biased region" description="Basic and acidic residues" evidence="1">
    <location>
        <begin position="10"/>
        <end position="20"/>
    </location>
</feature>
<name>A0A8H7BXJ7_9FUNG</name>
<dbReference type="AlphaFoldDB" id="A0A8H7BXJ7"/>
<dbReference type="Proteomes" id="UP000605846">
    <property type="component" value="Unassembled WGS sequence"/>
</dbReference>
<feature type="compositionally biased region" description="Basic and acidic residues" evidence="1">
    <location>
        <begin position="457"/>
        <end position="466"/>
    </location>
</feature>
<feature type="compositionally biased region" description="Polar residues" evidence="1">
    <location>
        <begin position="292"/>
        <end position="306"/>
    </location>
</feature>
<sequence length="568" mass="64607">MNELQSPTDVRNRSGSRDASYRGYSPANSSPMTLFDGDSPSRYPTRYMERYRSIIRESPPENLHMSTPIDDRSRSTIFSNQRRETKSPASPEPYKSPAANTSIYDRAVKTLYSPAVHNHIATTSYTRKDRNFYSSAVEAGTSRERTVKNTSGSDVDKSSPASARRPSETKFSLNAESRKEKAGNDLYLGNEDRLDSGLHRSSSATTETYGRTMRSTNSPVGTNESITASSIRAIKASNDKETQPKIIEEAREKQNEDPHDSSLNENITDSKSDKSYTHKSPDATIIHHTASKLRTSTSTDLLSNRTNETKTEDSELSLTQHPRRTHRPVGELPHYMLSTLSYKSRLREQQQQQHGPTRTGGIKKRVGTSKVPRFQVTTRTNAVEEIRREMTPDDVFISIAARTKLFEQGLGNGIVPAPKVIEKRESTPPQRNVTPRPTRPRSPKLLTRQRSLLSSQRHNDHHDHHVPSPRNYTLKPSESHSSQNSDRKSSKPTLSTQLKKTEHKSIPETRPKRKHTSSEDLPKTKRQRPNQPLKVKPFHFATDERVRRRHKEAFREKLDLWKDRETQS</sequence>
<organism evidence="2 3">
    <name type="scientific">Apophysomyces ossiformis</name>
    <dbReference type="NCBI Taxonomy" id="679940"/>
    <lineage>
        <taxon>Eukaryota</taxon>
        <taxon>Fungi</taxon>
        <taxon>Fungi incertae sedis</taxon>
        <taxon>Mucoromycota</taxon>
        <taxon>Mucoromycotina</taxon>
        <taxon>Mucoromycetes</taxon>
        <taxon>Mucorales</taxon>
        <taxon>Mucorineae</taxon>
        <taxon>Mucoraceae</taxon>
        <taxon>Apophysomyces</taxon>
    </lineage>
</organism>
<dbReference type="OrthoDB" id="2290389at2759"/>
<feature type="compositionally biased region" description="Basic and acidic residues" evidence="1">
    <location>
        <begin position="499"/>
        <end position="523"/>
    </location>
</feature>
<evidence type="ECO:0000256" key="1">
    <source>
        <dbReference type="SAM" id="MobiDB-lite"/>
    </source>
</evidence>
<reference evidence="2" key="1">
    <citation type="submission" date="2020-01" db="EMBL/GenBank/DDBJ databases">
        <title>Genome Sequencing of Three Apophysomyces-Like Fungal Strains Confirms a Novel Fungal Genus in the Mucoromycota with divergent Burkholderia-like Endosymbiotic Bacteria.</title>
        <authorList>
            <person name="Stajich J.E."/>
            <person name="Macias A.M."/>
            <person name="Carter-House D."/>
            <person name="Lovett B."/>
            <person name="Kasson L.R."/>
            <person name="Berry K."/>
            <person name="Grigoriev I."/>
            <person name="Chang Y."/>
            <person name="Spatafora J."/>
            <person name="Kasson M.T."/>
        </authorList>
    </citation>
    <scope>NUCLEOTIDE SEQUENCE</scope>
    <source>
        <strain evidence="2">NRRL A-21654</strain>
    </source>
</reference>
<evidence type="ECO:0000313" key="3">
    <source>
        <dbReference type="Proteomes" id="UP000605846"/>
    </source>
</evidence>
<comment type="caution">
    <text evidence="2">The sequence shown here is derived from an EMBL/GenBank/DDBJ whole genome shotgun (WGS) entry which is preliminary data.</text>
</comment>
<accession>A0A8H7BXJ7</accession>
<feature type="compositionally biased region" description="Polar residues" evidence="1">
    <location>
        <begin position="199"/>
        <end position="230"/>
    </location>
</feature>